<protein>
    <submittedName>
        <fullName evidence="1">Uncharacterized protein</fullName>
    </submittedName>
</protein>
<proteinExistence type="predicted"/>
<accession>A0AAD5EAE2</accession>
<organism evidence="1 2">
    <name type="scientific">Umbelopsis ramanniana AG</name>
    <dbReference type="NCBI Taxonomy" id="1314678"/>
    <lineage>
        <taxon>Eukaryota</taxon>
        <taxon>Fungi</taxon>
        <taxon>Fungi incertae sedis</taxon>
        <taxon>Mucoromycota</taxon>
        <taxon>Mucoromycotina</taxon>
        <taxon>Umbelopsidomycetes</taxon>
        <taxon>Umbelopsidales</taxon>
        <taxon>Umbelopsidaceae</taxon>
        <taxon>Umbelopsis</taxon>
    </lineage>
</organism>
<comment type="caution">
    <text evidence="1">The sequence shown here is derived from an EMBL/GenBank/DDBJ whole genome shotgun (WGS) entry which is preliminary data.</text>
</comment>
<dbReference type="Proteomes" id="UP001206595">
    <property type="component" value="Unassembled WGS sequence"/>
</dbReference>
<evidence type="ECO:0000313" key="1">
    <source>
        <dbReference type="EMBL" id="KAI8579672.1"/>
    </source>
</evidence>
<reference evidence="1" key="1">
    <citation type="submission" date="2021-06" db="EMBL/GenBank/DDBJ databases">
        <authorList>
            <consortium name="DOE Joint Genome Institute"/>
            <person name="Mondo S.J."/>
            <person name="Amses K.R."/>
            <person name="Simmons D.R."/>
            <person name="Longcore J.E."/>
            <person name="Seto K."/>
            <person name="Alves G.H."/>
            <person name="Bonds A.E."/>
            <person name="Quandt C.A."/>
            <person name="Davis W.J."/>
            <person name="Chang Y."/>
            <person name="Letcher P.M."/>
            <person name="Powell M.J."/>
            <person name="Kuo A."/>
            <person name="Labutti K."/>
            <person name="Pangilinan J."/>
            <person name="Andreopoulos W."/>
            <person name="Tritt A."/>
            <person name="Riley R."/>
            <person name="Hundley H."/>
            <person name="Johnson J."/>
            <person name="Lipzen A."/>
            <person name="Barry K."/>
            <person name="Berbee M.L."/>
            <person name="Buchler N.E."/>
            <person name="Grigoriev I.V."/>
            <person name="Spatafora J.W."/>
            <person name="Stajich J.E."/>
            <person name="James T.Y."/>
        </authorList>
    </citation>
    <scope>NUCLEOTIDE SEQUENCE</scope>
    <source>
        <strain evidence="1">AG</strain>
    </source>
</reference>
<dbReference type="GeneID" id="75914359"/>
<dbReference type="RefSeq" id="XP_051444676.1">
    <property type="nucleotide sequence ID" value="XM_051589014.1"/>
</dbReference>
<gene>
    <name evidence="1" type="ORF">K450DRAFT_240969</name>
</gene>
<reference evidence="1" key="2">
    <citation type="journal article" date="2022" name="Proc. Natl. Acad. Sci. U.S.A.">
        <title>Diploid-dominant life cycles characterize the early evolution of Fungi.</title>
        <authorList>
            <person name="Amses K.R."/>
            <person name="Simmons D.R."/>
            <person name="Longcore J.E."/>
            <person name="Mondo S.J."/>
            <person name="Seto K."/>
            <person name="Jeronimo G.H."/>
            <person name="Bonds A.E."/>
            <person name="Quandt C.A."/>
            <person name="Davis W.J."/>
            <person name="Chang Y."/>
            <person name="Federici B.A."/>
            <person name="Kuo A."/>
            <person name="LaButti K."/>
            <person name="Pangilinan J."/>
            <person name="Andreopoulos W."/>
            <person name="Tritt A."/>
            <person name="Riley R."/>
            <person name="Hundley H."/>
            <person name="Johnson J."/>
            <person name="Lipzen A."/>
            <person name="Barry K."/>
            <person name="Lang B.F."/>
            <person name="Cuomo C.A."/>
            <person name="Buchler N.E."/>
            <person name="Grigoriev I.V."/>
            <person name="Spatafora J.W."/>
            <person name="Stajich J.E."/>
            <person name="James T.Y."/>
        </authorList>
    </citation>
    <scope>NUCLEOTIDE SEQUENCE</scope>
    <source>
        <strain evidence="1">AG</strain>
    </source>
</reference>
<sequence>MKHQSIGRQYSPYRCRLLRSRFMSLFYHVTTHQRSRQVRCMFVFYLKYDDCYSHENR</sequence>
<evidence type="ECO:0000313" key="2">
    <source>
        <dbReference type="Proteomes" id="UP001206595"/>
    </source>
</evidence>
<dbReference type="EMBL" id="MU620918">
    <property type="protein sequence ID" value="KAI8579672.1"/>
    <property type="molecule type" value="Genomic_DNA"/>
</dbReference>
<name>A0AAD5EAE2_UMBRA</name>
<dbReference type="AlphaFoldDB" id="A0AAD5EAE2"/>
<keyword evidence="2" id="KW-1185">Reference proteome</keyword>